<dbReference type="AlphaFoldDB" id="A0A7J7NZQ9"/>
<name>A0A7J7NZQ9_9MAGN</name>
<reference evidence="1 2" key="1">
    <citation type="journal article" date="2020" name="IScience">
        <title>Genome Sequencing of the Endangered Kingdonia uniflora (Circaeasteraceae, Ranunculales) Reveals Potential Mechanisms of Evolutionary Specialization.</title>
        <authorList>
            <person name="Sun Y."/>
            <person name="Deng T."/>
            <person name="Zhang A."/>
            <person name="Moore M.J."/>
            <person name="Landis J.B."/>
            <person name="Lin N."/>
            <person name="Zhang H."/>
            <person name="Zhang X."/>
            <person name="Huang J."/>
            <person name="Zhang X."/>
            <person name="Sun H."/>
            <person name="Wang H."/>
        </authorList>
    </citation>
    <scope>NUCLEOTIDE SEQUENCE [LARGE SCALE GENOMIC DNA]</scope>
    <source>
        <strain evidence="1">TB1705</strain>
        <tissue evidence="1">Leaf</tissue>
    </source>
</reference>
<sequence length="58" mass="7308">MYQLKFIRITINLSNFIRIQFYMLQHIQTILKVIQIELLFSLRRHSYYFFILCKIHRT</sequence>
<comment type="caution">
    <text evidence="1">The sequence shown here is derived from an EMBL/GenBank/DDBJ whole genome shotgun (WGS) entry which is preliminary data.</text>
</comment>
<proteinExistence type="predicted"/>
<protein>
    <submittedName>
        <fullName evidence="1">Uncharacterized protein</fullName>
    </submittedName>
</protein>
<keyword evidence="2" id="KW-1185">Reference proteome</keyword>
<evidence type="ECO:0000313" key="1">
    <source>
        <dbReference type="EMBL" id="KAF6172408.1"/>
    </source>
</evidence>
<accession>A0A7J7NZQ9</accession>
<dbReference type="EMBL" id="JACGCM010000428">
    <property type="protein sequence ID" value="KAF6172408.1"/>
    <property type="molecule type" value="Genomic_DNA"/>
</dbReference>
<organism evidence="1 2">
    <name type="scientific">Kingdonia uniflora</name>
    <dbReference type="NCBI Taxonomy" id="39325"/>
    <lineage>
        <taxon>Eukaryota</taxon>
        <taxon>Viridiplantae</taxon>
        <taxon>Streptophyta</taxon>
        <taxon>Embryophyta</taxon>
        <taxon>Tracheophyta</taxon>
        <taxon>Spermatophyta</taxon>
        <taxon>Magnoliopsida</taxon>
        <taxon>Ranunculales</taxon>
        <taxon>Circaeasteraceae</taxon>
        <taxon>Kingdonia</taxon>
    </lineage>
</organism>
<dbReference type="Proteomes" id="UP000541444">
    <property type="component" value="Unassembled WGS sequence"/>
</dbReference>
<gene>
    <name evidence="1" type="ORF">GIB67_025913</name>
</gene>
<evidence type="ECO:0000313" key="2">
    <source>
        <dbReference type="Proteomes" id="UP000541444"/>
    </source>
</evidence>